<feature type="region of interest" description="Disordered" evidence="2">
    <location>
        <begin position="1"/>
        <end position="23"/>
    </location>
</feature>
<feature type="compositionally biased region" description="Basic and acidic residues" evidence="2">
    <location>
        <begin position="11"/>
        <end position="22"/>
    </location>
</feature>
<dbReference type="Proteomes" id="UP000014500">
    <property type="component" value="Unassembled WGS sequence"/>
</dbReference>
<dbReference type="SMART" id="SM00155">
    <property type="entry name" value="PLDc"/>
    <property type="match status" value="2"/>
</dbReference>
<dbReference type="GO" id="GO:0003824">
    <property type="term" value="F:catalytic activity"/>
    <property type="evidence" value="ECO:0007669"/>
    <property type="project" value="InterPro"/>
</dbReference>
<dbReference type="InterPro" id="IPR001736">
    <property type="entry name" value="PLipase_D/transphosphatidylase"/>
</dbReference>
<dbReference type="CDD" id="cd09107">
    <property type="entry name" value="PLDc_vPLD3_4_5_like_2"/>
    <property type="match status" value="1"/>
</dbReference>
<dbReference type="PANTHER" id="PTHR10185:SF17">
    <property type="entry name" value="GM01519P-RELATED"/>
    <property type="match status" value="1"/>
</dbReference>
<evidence type="ECO:0000256" key="1">
    <source>
        <dbReference type="ARBA" id="ARBA00008664"/>
    </source>
</evidence>
<reference evidence="4" key="2">
    <citation type="submission" date="2015-02" db="UniProtKB">
        <authorList>
            <consortium name="EnsemblMetazoa"/>
        </authorList>
    </citation>
    <scope>IDENTIFICATION</scope>
</reference>
<evidence type="ECO:0000313" key="5">
    <source>
        <dbReference type="Proteomes" id="UP000014500"/>
    </source>
</evidence>
<sequence>EQDESTNETNRPSENDISKSDVDLLPAKETGEDKWSHCSGRGLAISRAKKEARDEVEIKSFLMRWDRCPDNCRLVILESIPEDLVYNNSTVENLPVFVSWLDLIRNAKKSIDIASSYWTLRGSDVWHDPSDWQGEQIFSELLKAGTERNIKIRIAQNQPAPSQPNLDTEELQAKKAAEVRSLDFQKLMGAGILHTKMWLVDNLHIYLGSANLDWRSLTQVKELGVTIHNCSCLAEDMSKIFQIYWDLGKPGAEIPPHWPPEYSTRYNNTSPLHIKFNDSNAYTYLASSPPPFCAQGRTSDIDAILDVINSADKYIYVAVMDYFPATIYTTRPIFWPVIDDALKKAAIERQVEVKLLASHWNHTDPAMMYYLKSLAVLNNSYSTINIEVKMFVVPSFTKEEMLIPFARVNHNKYMVTDSVAYIGTSNWSGDYFINTGGIGFVINETVPDFPNSTQFIREDIQKIFLRDWNSEYAQPIENYLKKHH</sequence>
<dbReference type="PhylomeDB" id="T1J970"/>
<dbReference type="OMA" id="WTHFIPN"/>
<protein>
    <recommendedName>
        <fullName evidence="3">PLD phosphodiesterase domain-containing protein</fullName>
    </recommendedName>
</protein>
<dbReference type="STRING" id="126957.T1J970"/>
<feature type="domain" description="PLD phosphodiesterase" evidence="3">
    <location>
        <begin position="405"/>
        <end position="431"/>
    </location>
</feature>
<name>T1J970_STRMM</name>
<dbReference type="eggNOG" id="KOG3603">
    <property type="taxonomic scope" value="Eukaryota"/>
</dbReference>
<dbReference type="PROSITE" id="PS50035">
    <property type="entry name" value="PLD"/>
    <property type="match status" value="2"/>
</dbReference>
<comment type="similarity">
    <text evidence="1">Belongs to the phospholipase D family.</text>
</comment>
<evidence type="ECO:0000313" key="4">
    <source>
        <dbReference type="EnsemblMetazoa" id="SMAR010261-PA"/>
    </source>
</evidence>
<evidence type="ECO:0000256" key="2">
    <source>
        <dbReference type="SAM" id="MobiDB-lite"/>
    </source>
</evidence>
<keyword evidence="5" id="KW-1185">Reference proteome</keyword>
<feature type="domain" description="PLD phosphodiesterase" evidence="3">
    <location>
        <begin position="189"/>
        <end position="216"/>
    </location>
</feature>
<organism evidence="4 5">
    <name type="scientific">Strigamia maritima</name>
    <name type="common">European centipede</name>
    <name type="synonym">Geophilus maritimus</name>
    <dbReference type="NCBI Taxonomy" id="126957"/>
    <lineage>
        <taxon>Eukaryota</taxon>
        <taxon>Metazoa</taxon>
        <taxon>Ecdysozoa</taxon>
        <taxon>Arthropoda</taxon>
        <taxon>Myriapoda</taxon>
        <taxon>Chilopoda</taxon>
        <taxon>Pleurostigmophora</taxon>
        <taxon>Geophilomorpha</taxon>
        <taxon>Linotaeniidae</taxon>
        <taxon>Strigamia</taxon>
    </lineage>
</organism>
<accession>T1J970</accession>
<dbReference type="InterPro" id="IPR050874">
    <property type="entry name" value="Diverse_PLD-related"/>
</dbReference>
<dbReference type="EnsemblMetazoa" id="SMAR010261-RA">
    <property type="protein sequence ID" value="SMAR010261-PA"/>
    <property type="gene ID" value="SMAR010261"/>
</dbReference>
<reference evidence="5" key="1">
    <citation type="submission" date="2011-05" db="EMBL/GenBank/DDBJ databases">
        <authorList>
            <person name="Richards S.R."/>
            <person name="Qu J."/>
            <person name="Jiang H."/>
            <person name="Jhangiani S.N."/>
            <person name="Agravi P."/>
            <person name="Goodspeed R."/>
            <person name="Gross S."/>
            <person name="Mandapat C."/>
            <person name="Jackson L."/>
            <person name="Mathew T."/>
            <person name="Pu L."/>
            <person name="Thornton R."/>
            <person name="Saada N."/>
            <person name="Wilczek-Boney K.B."/>
            <person name="Lee S."/>
            <person name="Kovar C."/>
            <person name="Wu Y."/>
            <person name="Scherer S.E."/>
            <person name="Worley K.C."/>
            <person name="Muzny D.M."/>
            <person name="Gibbs R."/>
        </authorList>
    </citation>
    <scope>NUCLEOTIDE SEQUENCE</scope>
    <source>
        <strain evidence="5">Brora</strain>
    </source>
</reference>
<proteinExistence type="inferred from homology"/>
<dbReference type="PANTHER" id="PTHR10185">
    <property type="entry name" value="PHOSPHOLIPASE D - RELATED"/>
    <property type="match status" value="1"/>
</dbReference>
<dbReference type="HOGENOM" id="CLU_027021_0_0_1"/>
<dbReference type="EMBL" id="JH431970">
    <property type="status" value="NOT_ANNOTATED_CDS"/>
    <property type="molecule type" value="Genomic_DNA"/>
</dbReference>
<dbReference type="AlphaFoldDB" id="T1J970"/>
<dbReference type="SUPFAM" id="SSF56024">
    <property type="entry name" value="Phospholipase D/nuclease"/>
    <property type="match status" value="2"/>
</dbReference>
<dbReference type="Pfam" id="PF13918">
    <property type="entry name" value="PLDc_3"/>
    <property type="match status" value="1"/>
</dbReference>
<evidence type="ECO:0000259" key="3">
    <source>
        <dbReference type="PROSITE" id="PS50035"/>
    </source>
</evidence>
<dbReference type="CDD" id="cd09106">
    <property type="entry name" value="PLDc_vPLD3_4_5_like_1"/>
    <property type="match status" value="1"/>
</dbReference>
<dbReference type="InterPro" id="IPR032803">
    <property type="entry name" value="PLDc_3"/>
</dbReference>
<dbReference type="Gene3D" id="3.30.870.10">
    <property type="entry name" value="Endonuclease Chain A"/>
    <property type="match status" value="2"/>
</dbReference>